<reference evidence="1 2" key="1">
    <citation type="journal article" date="2019" name="Int. J. Syst. Evol. Microbiol.">
        <title>The Global Catalogue of Microorganisms (GCM) 10K type strain sequencing project: providing services to taxonomists for standard genome sequencing and annotation.</title>
        <authorList>
            <consortium name="The Broad Institute Genomics Platform"/>
            <consortium name="The Broad Institute Genome Sequencing Center for Infectious Disease"/>
            <person name="Wu L."/>
            <person name="Ma J."/>
        </authorList>
    </citation>
    <scope>NUCLEOTIDE SEQUENCE [LARGE SCALE GENOMIC DNA]</scope>
    <source>
        <strain evidence="1 2">JCM 16013</strain>
    </source>
</reference>
<evidence type="ECO:0000313" key="1">
    <source>
        <dbReference type="EMBL" id="GAA1959854.1"/>
    </source>
</evidence>
<keyword evidence="2" id="KW-1185">Reference proteome</keyword>
<gene>
    <name evidence="1" type="ORF">GCM10009838_15270</name>
</gene>
<name>A0ABN2QY67_9ACTN</name>
<dbReference type="EMBL" id="BAAAQM010000006">
    <property type="protein sequence ID" value="GAA1959854.1"/>
    <property type="molecule type" value="Genomic_DNA"/>
</dbReference>
<dbReference type="InterPro" id="IPR050490">
    <property type="entry name" value="Bact_solute-bd_prot1"/>
</dbReference>
<dbReference type="PROSITE" id="PS51318">
    <property type="entry name" value="TAT"/>
    <property type="match status" value="1"/>
</dbReference>
<dbReference type="CDD" id="cd13583">
    <property type="entry name" value="PBP2_AlgQ_like_4"/>
    <property type="match status" value="1"/>
</dbReference>
<comment type="caution">
    <text evidence="1">The sequence shown here is derived from an EMBL/GenBank/DDBJ whole genome shotgun (WGS) entry which is preliminary data.</text>
</comment>
<dbReference type="Proteomes" id="UP001499854">
    <property type="component" value="Unassembled WGS sequence"/>
</dbReference>
<dbReference type="Gene3D" id="3.40.190.10">
    <property type="entry name" value="Periplasmic binding protein-like II"/>
    <property type="match status" value="2"/>
</dbReference>
<proteinExistence type="predicted"/>
<evidence type="ECO:0000313" key="2">
    <source>
        <dbReference type="Proteomes" id="UP001499854"/>
    </source>
</evidence>
<dbReference type="Pfam" id="PF01547">
    <property type="entry name" value="SBP_bac_1"/>
    <property type="match status" value="1"/>
</dbReference>
<sequence length="551" mass="60780">MNQISRRGFLGATTAGMAGLTLTACGGGSDGGSKPSSKLAANRTGAMDKFGVGDQFKATVPLSFSVMLLSNANYPYKADWAFWSELTKRTNVTLQPTVIPASDYNQKRSVMVSAGNAPTLIPKTYHPDEEAFISGGAILPVSDYLDLMPNFQDKVAKWNLAGDLDQLREADGKFYLLPGLHQDVWKDYSLAIRTDILKQLNLQVPQTWDDLTTVLRAMKQAYPNQYPFSDRWSTPPQPGANNLLAIVGEAHGVWAGWSYQHANWNADAGKFEYTGATDKYKAVLQYLNTLVSEKLLDPESFTQSDDAARQKFADGQSFVISANAQELVNHYRKDIAKISGATVVKIPVPTGPIGAAKTGIRTENGMMISSKAKEGKDFVALMQFIDWLWYSDAGEMFAKWGIQGTTYTGSVDDGSFKLAPDVTWAGINPTGTKNLQVDYGFSNGVFAYGGSTNLLHSQFPPEELEFQKVMDARKTLPLPPPAPLSSDDREQATLWQTSLRDYVDQQTLKFILGKRPLSEWSAYVSELKSKNSDQYIKLVNQAYQDFKKNHG</sequence>
<dbReference type="PROSITE" id="PS51257">
    <property type="entry name" value="PROKAR_LIPOPROTEIN"/>
    <property type="match status" value="1"/>
</dbReference>
<dbReference type="RefSeq" id="WP_344656221.1">
    <property type="nucleotide sequence ID" value="NZ_BAAAQM010000006.1"/>
</dbReference>
<dbReference type="SUPFAM" id="SSF53850">
    <property type="entry name" value="Periplasmic binding protein-like II"/>
    <property type="match status" value="1"/>
</dbReference>
<organism evidence="1 2">
    <name type="scientific">Catenulispora subtropica</name>
    <dbReference type="NCBI Taxonomy" id="450798"/>
    <lineage>
        <taxon>Bacteria</taxon>
        <taxon>Bacillati</taxon>
        <taxon>Actinomycetota</taxon>
        <taxon>Actinomycetes</taxon>
        <taxon>Catenulisporales</taxon>
        <taxon>Catenulisporaceae</taxon>
        <taxon>Catenulispora</taxon>
    </lineage>
</organism>
<protein>
    <submittedName>
        <fullName evidence="1">Extracellular solute-binding protein</fullName>
    </submittedName>
</protein>
<accession>A0ABN2QY67</accession>
<dbReference type="InterPro" id="IPR006059">
    <property type="entry name" value="SBP"/>
</dbReference>
<dbReference type="PANTHER" id="PTHR43649:SF12">
    <property type="entry name" value="DIACETYLCHITOBIOSE BINDING PROTEIN DASA"/>
    <property type="match status" value="1"/>
</dbReference>
<dbReference type="InterPro" id="IPR006311">
    <property type="entry name" value="TAT_signal"/>
</dbReference>
<dbReference type="PANTHER" id="PTHR43649">
    <property type="entry name" value="ARABINOSE-BINDING PROTEIN-RELATED"/>
    <property type="match status" value="1"/>
</dbReference>